<dbReference type="RefSeq" id="WP_106444912.1">
    <property type="nucleotide sequence ID" value="NZ_CP027669.1"/>
</dbReference>
<dbReference type="SUPFAM" id="SSF55681">
    <property type="entry name" value="Class II aaRS and biotin synthetases"/>
    <property type="match status" value="1"/>
</dbReference>
<dbReference type="Proteomes" id="UP000239326">
    <property type="component" value="Chromosome"/>
</dbReference>
<organism evidence="2 3">
    <name type="scientific">Simplicispira suum</name>
    <dbReference type="NCBI Taxonomy" id="2109915"/>
    <lineage>
        <taxon>Bacteria</taxon>
        <taxon>Pseudomonadati</taxon>
        <taxon>Pseudomonadota</taxon>
        <taxon>Betaproteobacteria</taxon>
        <taxon>Burkholderiales</taxon>
        <taxon>Comamonadaceae</taxon>
        <taxon>Simplicispira</taxon>
    </lineage>
</organism>
<dbReference type="InterPro" id="IPR050664">
    <property type="entry name" value="Octanoyltrans_LipM/LipL"/>
</dbReference>
<dbReference type="GO" id="GO:0016874">
    <property type="term" value="F:ligase activity"/>
    <property type="evidence" value="ECO:0007669"/>
    <property type="project" value="UniProtKB-KW"/>
</dbReference>
<reference evidence="2 3" key="1">
    <citation type="submission" date="2018-03" db="EMBL/GenBank/DDBJ databases">
        <title>Genome sequencing of Simplicispira sp.</title>
        <authorList>
            <person name="Kim S.-J."/>
            <person name="Heo J."/>
            <person name="Kwon S.-W."/>
        </authorList>
    </citation>
    <scope>NUCLEOTIDE SEQUENCE [LARGE SCALE GENOMIC DNA]</scope>
    <source>
        <strain evidence="2 3">SC1-8</strain>
    </source>
</reference>
<dbReference type="Pfam" id="PF21948">
    <property type="entry name" value="LplA-B_cat"/>
    <property type="match status" value="1"/>
</dbReference>
<dbReference type="EMBL" id="CP027669">
    <property type="protein sequence ID" value="AVO39971.1"/>
    <property type="molecule type" value="Genomic_DNA"/>
</dbReference>
<name>A0A2S0MW76_9BURK</name>
<evidence type="ECO:0000313" key="2">
    <source>
        <dbReference type="EMBL" id="AVO39971.1"/>
    </source>
</evidence>
<dbReference type="PANTHER" id="PTHR43679">
    <property type="entry name" value="OCTANOYLTRANSFERASE LIPM-RELATED"/>
    <property type="match status" value="1"/>
</dbReference>
<keyword evidence="3" id="KW-1185">Reference proteome</keyword>
<sequence length="238" mass="25199">MQARNDSTIAQEQAWNSQQLAAPVTAPSFRLWTYRAPAIVLGCSQRALLPVAEARLPPGTELVQRPSGGGAVLAGPWLVSLSVVLPTAHPWVSQGLVDSYRELGLLHARVLADLGVPAQALPAADVAQANASMGPAVDWACYGSLAPWELTDVRNRKLVGLAQRRQRNGILLVAGTLVTAPDWPLLCDALGHPEDAAEMQRLTVCCEELARRPVSAQAVVSGLEQALCEALQGGADPK</sequence>
<proteinExistence type="predicted"/>
<dbReference type="AlphaFoldDB" id="A0A2S0MW76"/>
<evidence type="ECO:0000259" key="1">
    <source>
        <dbReference type="PROSITE" id="PS51733"/>
    </source>
</evidence>
<dbReference type="InterPro" id="IPR004143">
    <property type="entry name" value="BPL_LPL_catalytic"/>
</dbReference>
<feature type="domain" description="BPL/LPL catalytic" evidence="1">
    <location>
        <begin position="23"/>
        <end position="235"/>
    </location>
</feature>
<dbReference type="Gene3D" id="3.30.930.10">
    <property type="entry name" value="Bira Bifunctional Protein, Domain 2"/>
    <property type="match status" value="1"/>
</dbReference>
<accession>A0A2S0MW76</accession>
<protein>
    <submittedName>
        <fullName evidence="2">Ligase</fullName>
    </submittedName>
</protein>
<keyword evidence="2" id="KW-0436">Ligase</keyword>
<dbReference type="PROSITE" id="PS51733">
    <property type="entry name" value="BPL_LPL_CATALYTIC"/>
    <property type="match status" value="1"/>
</dbReference>
<dbReference type="PANTHER" id="PTHR43679:SF2">
    <property type="entry name" value="OCTANOYL-[GCVH]:PROTEIN N-OCTANOYLTRANSFERASE"/>
    <property type="match status" value="1"/>
</dbReference>
<gene>
    <name evidence="2" type="ORF">C6571_00410</name>
</gene>
<dbReference type="InterPro" id="IPR045864">
    <property type="entry name" value="aa-tRNA-synth_II/BPL/LPL"/>
</dbReference>
<dbReference type="OrthoDB" id="9178967at2"/>
<dbReference type="KEGG" id="simp:C6571_00410"/>
<evidence type="ECO:0000313" key="3">
    <source>
        <dbReference type="Proteomes" id="UP000239326"/>
    </source>
</evidence>